<evidence type="ECO:0000256" key="1">
    <source>
        <dbReference type="SAM" id="MobiDB-lite"/>
    </source>
</evidence>
<accession>A0A653DXM4</accession>
<sequence>MLRFEIAFAGQLVPGADPVKVKANLAKLFQADEQRIALLFSGRRIVIKTGLDAATAEKYRATIERAGAVVEVAEVAATEQGAAVRSAAGVPVAGNPAAGTPAPESPGSEPPAEAAPQTAQIASAADTPQTTAASGKRLLPRDEYMAAFSEVDAPDFDIAPVGADLLEEKTEVAELPLDLSEFSLAPVGSDMGQQKAPPAAPAPDTSHIKLQP</sequence>
<evidence type="ECO:0000313" key="2">
    <source>
        <dbReference type="EMBL" id="VEV95212.1"/>
    </source>
</evidence>
<proteinExistence type="predicted"/>
<organism evidence="2">
    <name type="scientific">Pseudomonas marincola</name>
    <dbReference type="NCBI Taxonomy" id="437900"/>
    <lineage>
        <taxon>Bacteria</taxon>
        <taxon>Pseudomonadati</taxon>
        <taxon>Pseudomonadota</taxon>
        <taxon>Gammaproteobacteria</taxon>
        <taxon>Pseudomonadales</taxon>
        <taxon>Pseudomonadaceae</taxon>
        <taxon>Pseudomonas</taxon>
    </lineage>
</organism>
<reference evidence="2" key="1">
    <citation type="submission" date="2019-02" db="EMBL/GenBank/DDBJ databases">
        <authorList>
            <consortium name="Genoscope - CEA"/>
            <person name="William W."/>
        </authorList>
    </citation>
    <scope>NUCLEOTIDE SEQUENCE [LARGE SCALE GENOMIC DNA]</scope>
    <source>
        <strain evidence="2">YSy11</strain>
    </source>
</reference>
<dbReference type="EMBL" id="LR215729">
    <property type="protein sequence ID" value="VEV95212.1"/>
    <property type="molecule type" value="Genomic_DNA"/>
</dbReference>
<dbReference type="RefSeq" id="WP_150547301.1">
    <property type="nucleotide sequence ID" value="NZ_LR215729.2"/>
</dbReference>
<feature type="region of interest" description="Disordered" evidence="1">
    <location>
        <begin position="184"/>
        <end position="212"/>
    </location>
</feature>
<feature type="compositionally biased region" description="Low complexity" evidence="1">
    <location>
        <begin position="94"/>
        <end position="125"/>
    </location>
</feature>
<dbReference type="AlphaFoldDB" id="A0A653DXM4"/>
<feature type="region of interest" description="Disordered" evidence="1">
    <location>
        <begin position="94"/>
        <end position="138"/>
    </location>
</feature>
<gene>
    <name evidence="2" type="ORF">PMYSY11_0165</name>
</gene>
<protein>
    <submittedName>
        <fullName evidence="2">Uncharacterized protein</fullName>
    </submittedName>
</protein>
<name>A0A653DXM4_9PSED</name>